<sequence length="254" mass="26704">MTMIVVPYHQDERLADGQLPVTGEVEVVQPDLPDGDIWRRLAALDDAAADRVAASVRAGGPTTVISGDCLLAMAALAGAQRAGVHPGIVWFDAHGDVHTLDTSTSGYLGGLSLRLLLGAHPELLAGPLGVQVVAEDRVVLVDARDLDPPEVDYLRSSSIRRSGVAELDVASLPDGPLILHIDVDVTDPGELPGLLFPAPGGPPATQVVAAARRILATGRVTVLDIACPWHPLADEHTHQIRADLLRDLLGARHA</sequence>
<reference evidence="5" key="1">
    <citation type="submission" date="2021-01" db="EMBL/GenBank/DDBJ databases">
        <title>Whole genome shotgun sequence of Rhizocola hellebori NBRC 109834.</title>
        <authorList>
            <person name="Komaki H."/>
            <person name="Tamura T."/>
        </authorList>
    </citation>
    <scope>NUCLEOTIDE SEQUENCE</scope>
    <source>
        <strain evidence="5">NBRC 109834</strain>
    </source>
</reference>
<name>A0A8J3Q2S0_9ACTN</name>
<evidence type="ECO:0000256" key="1">
    <source>
        <dbReference type="ARBA" id="ARBA00022723"/>
    </source>
</evidence>
<dbReference type="PRINTS" id="PR00116">
    <property type="entry name" value="ARGINASE"/>
</dbReference>
<protein>
    <recommendedName>
        <fullName evidence="7">Arginase family protein</fullName>
    </recommendedName>
</protein>
<evidence type="ECO:0000256" key="3">
    <source>
        <dbReference type="ARBA" id="ARBA00023211"/>
    </source>
</evidence>
<dbReference type="GO" id="GO:0005737">
    <property type="term" value="C:cytoplasm"/>
    <property type="evidence" value="ECO:0007669"/>
    <property type="project" value="TreeGrafter"/>
</dbReference>
<evidence type="ECO:0000256" key="4">
    <source>
        <dbReference type="PROSITE-ProRule" id="PRU00742"/>
    </source>
</evidence>
<dbReference type="Proteomes" id="UP000612899">
    <property type="component" value="Unassembled WGS sequence"/>
</dbReference>
<dbReference type="Gene3D" id="3.40.800.10">
    <property type="entry name" value="Ureohydrolase domain"/>
    <property type="match status" value="1"/>
</dbReference>
<gene>
    <name evidence="5" type="ORF">Rhe02_04390</name>
</gene>
<keyword evidence="2" id="KW-0378">Hydrolase</keyword>
<keyword evidence="6" id="KW-1185">Reference proteome</keyword>
<dbReference type="InterPro" id="IPR006035">
    <property type="entry name" value="Ureohydrolase"/>
</dbReference>
<dbReference type="PROSITE" id="PS51409">
    <property type="entry name" value="ARGINASE_2"/>
    <property type="match status" value="1"/>
</dbReference>
<dbReference type="EMBL" id="BONY01000002">
    <property type="protein sequence ID" value="GIH02372.1"/>
    <property type="molecule type" value="Genomic_DNA"/>
</dbReference>
<dbReference type="AlphaFoldDB" id="A0A8J3Q2S0"/>
<dbReference type="SUPFAM" id="SSF52768">
    <property type="entry name" value="Arginase/deacetylase"/>
    <property type="match status" value="1"/>
</dbReference>
<keyword evidence="3" id="KW-0464">Manganese</keyword>
<comment type="similarity">
    <text evidence="4">Belongs to the arginase family.</text>
</comment>
<dbReference type="InterPro" id="IPR023696">
    <property type="entry name" value="Ureohydrolase_dom_sf"/>
</dbReference>
<evidence type="ECO:0000313" key="5">
    <source>
        <dbReference type="EMBL" id="GIH02372.1"/>
    </source>
</evidence>
<dbReference type="GO" id="GO:0004053">
    <property type="term" value="F:arginase activity"/>
    <property type="evidence" value="ECO:0007669"/>
    <property type="project" value="TreeGrafter"/>
</dbReference>
<proteinExistence type="inferred from homology"/>
<organism evidence="5 6">
    <name type="scientific">Rhizocola hellebori</name>
    <dbReference type="NCBI Taxonomy" id="1392758"/>
    <lineage>
        <taxon>Bacteria</taxon>
        <taxon>Bacillati</taxon>
        <taxon>Actinomycetota</taxon>
        <taxon>Actinomycetes</taxon>
        <taxon>Micromonosporales</taxon>
        <taxon>Micromonosporaceae</taxon>
        <taxon>Rhizocola</taxon>
    </lineage>
</organism>
<evidence type="ECO:0008006" key="7">
    <source>
        <dbReference type="Google" id="ProtNLM"/>
    </source>
</evidence>
<dbReference type="Pfam" id="PF00491">
    <property type="entry name" value="Arginase"/>
    <property type="match status" value="1"/>
</dbReference>
<comment type="caution">
    <text evidence="5">The sequence shown here is derived from an EMBL/GenBank/DDBJ whole genome shotgun (WGS) entry which is preliminary data.</text>
</comment>
<dbReference type="GO" id="GO:0030145">
    <property type="term" value="F:manganese ion binding"/>
    <property type="evidence" value="ECO:0007669"/>
    <property type="project" value="TreeGrafter"/>
</dbReference>
<accession>A0A8J3Q2S0</accession>
<evidence type="ECO:0000313" key="6">
    <source>
        <dbReference type="Proteomes" id="UP000612899"/>
    </source>
</evidence>
<dbReference type="PANTHER" id="PTHR43782:SF3">
    <property type="entry name" value="ARGINASE"/>
    <property type="match status" value="1"/>
</dbReference>
<evidence type="ECO:0000256" key="2">
    <source>
        <dbReference type="ARBA" id="ARBA00022801"/>
    </source>
</evidence>
<keyword evidence="1" id="KW-0479">Metal-binding</keyword>
<dbReference type="PANTHER" id="PTHR43782">
    <property type="entry name" value="ARGINASE"/>
    <property type="match status" value="1"/>
</dbReference>